<dbReference type="HAMAP" id="MF_00815">
    <property type="entry name" value="ATP_synth_gamma_bact"/>
    <property type="match status" value="1"/>
</dbReference>
<keyword evidence="6 10" id="KW-0406">Ion transport</keyword>
<comment type="subunit">
    <text evidence="10">F-type ATPases have 2 components, CF(1) - the catalytic core - and CF(0) - the membrane proton channel. CF(1) has five subunits: alpha(3), beta(3), gamma(1), delta(1), epsilon(1). CF(0) has three main subunits: a, b and c.</text>
</comment>
<dbReference type="EMBL" id="MGAF01000004">
    <property type="protein sequence ID" value="OGK42804.1"/>
    <property type="molecule type" value="Genomic_DNA"/>
</dbReference>
<evidence type="ECO:0000256" key="7">
    <source>
        <dbReference type="ARBA" id="ARBA00023136"/>
    </source>
</evidence>
<comment type="subcellular location">
    <subcellularLocation>
        <location evidence="10">Cell membrane</location>
        <topology evidence="10">Peripheral membrane protein</topology>
    </subcellularLocation>
    <subcellularLocation>
        <location evidence="2">Membrane</location>
        <topology evidence="2">Peripheral membrane protein</topology>
    </subcellularLocation>
</comment>
<proteinExistence type="inferred from homology"/>
<reference evidence="11 12" key="1">
    <citation type="journal article" date="2016" name="Nat. Commun.">
        <title>Thousands of microbial genomes shed light on interconnected biogeochemical processes in an aquifer system.</title>
        <authorList>
            <person name="Anantharaman K."/>
            <person name="Brown C.T."/>
            <person name="Hug L.A."/>
            <person name="Sharon I."/>
            <person name="Castelle C.J."/>
            <person name="Probst A.J."/>
            <person name="Thomas B.C."/>
            <person name="Singh A."/>
            <person name="Wilkins M.J."/>
            <person name="Karaoz U."/>
            <person name="Brodie E.L."/>
            <person name="Williams K.H."/>
            <person name="Hubbard S.S."/>
            <person name="Banfield J.F."/>
        </authorList>
    </citation>
    <scope>NUCLEOTIDE SEQUENCE [LARGE SCALE GENOMIC DNA]</scope>
</reference>
<evidence type="ECO:0000256" key="3">
    <source>
        <dbReference type="ARBA" id="ARBA00007681"/>
    </source>
</evidence>
<dbReference type="SUPFAM" id="SSF52943">
    <property type="entry name" value="ATP synthase (F1-ATPase), gamma subunit"/>
    <property type="match status" value="1"/>
</dbReference>
<keyword evidence="7 10" id="KW-0472">Membrane</keyword>
<dbReference type="PANTHER" id="PTHR11693">
    <property type="entry name" value="ATP SYNTHASE GAMMA CHAIN"/>
    <property type="match status" value="1"/>
</dbReference>
<evidence type="ECO:0000256" key="1">
    <source>
        <dbReference type="ARBA" id="ARBA00003456"/>
    </source>
</evidence>
<dbReference type="InterPro" id="IPR035968">
    <property type="entry name" value="ATP_synth_F1_ATPase_gsu"/>
</dbReference>
<dbReference type="Gene3D" id="3.40.1380.10">
    <property type="match status" value="1"/>
</dbReference>
<evidence type="ECO:0000256" key="2">
    <source>
        <dbReference type="ARBA" id="ARBA00004170"/>
    </source>
</evidence>
<keyword evidence="4 10" id="KW-0813">Transport</keyword>
<dbReference type="PRINTS" id="PR00126">
    <property type="entry name" value="ATPASEGAMMA"/>
</dbReference>
<dbReference type="Proteomes" id="UP000179270">
    <property type="component" value="Unassembled WGS sequence"/>
</dbReference>
<evidence type="ECO:0000256" key="8">
    <source>
        <dbReference type="ARBA" id="ARBA00023196"/>
    </source>
</evidence>
<evidence type="ECO:0000256" key="4">
    <source>
        <dbReference type="ARBA" id="ARBA00022448"/>
    </source>
</evidence>
<gene>
    <name evidence="10" type="primary">atpG</name>
    <name evidence="11" type="ORF">A3A74_01170</name>
</gene>
<dbReference type="PANTHER" id="PTHR11693:SF22">
    <property type="entry name" value="ATP SYNTHASE SUBUNIT GAMMA, MITOCHONDRIAL"/>
    <property type="match status" value="1"/>
</dbReference>
<dbReference type="NCBIfam" id="TIGR01146">
    <property type="entry name" value="ATPsyn_F1gamma"/>
    <property type="match status" value="1"/>
</dbReference>
<accession>A0A1F7IHF2</accession>
<evidence type="ECO:0000256" key="6">
    <source>
        <dbReference type="ARBA" id="ARBA00023065"/>
    </source>
</evidence>
<dbReference type="AlphaFoldDB" id="A0A1F7IHF2"/>
<dbReference type="GO" id="GO:0045259">
    <property type="term" value="C:proton-transporting ATP synthase complex"/>
    <property type="evidence" value="ECO:0007669"/>
    <property type="project" value="UniProtKB-KW"/>
</dbReference>
<evidence type="ECO:0000313" key="12">
    <source>
        <dbReference type="Proteomes" id="UP000179270"/>
    </source>
</evidence>
<evidence type="ECO:0000256" key="9">
    <source>
        <dbReference type="ARBA" id="ARBA00023310"/>
    </source>
</evidence>
<evidence type="ECO:0000256" key="10">
    <source>
        <dbReference type="HAMAP-Rule" id="MF_00815"/>
    </source>
</evidence>
<keyword evidence="8 10" id="KW-0139">CF(1)</keyword>
<keyword evidence="5 10" id="KW-0375">Hydrogen ion transport</keyword>
<organism evidence="11 12">
    <name type="scientific">Candidatus Roizmanbacteria bacterium RIFCSPLOWO2_01_FULL_35_13</name>
    <dbReference type="NCBI Taxonomy" id="1802055"/>
    <lineage>
        <taxon>Bacteria</taxon>
        <taxon>Candidatus Roizmaniibacteriota</taxon>
    </lineage>
</organism>
<comment type="similarity">
    <text evidence="3 10">Belongs to the ATPase gamma chain family.</text>
</comment>
<dbReference type="Gene3D" id="1.10.287.80">
    <property type="entry name" value="ATP synthase, gamma subunit, helix hairpin domain"/>
    <property type="match status" value="1"/>
</dbReference>
<evidence type="ECO:0000256" key="5">
    <source>
        <dbReference type="ARBA" id="ARBA00022781"/>
    </source>
</evidence>
<sequence>MNIRQVRKKIKSISNVKKITKAMQMVSAIKMKKAQQYALEGKPYRENLEKIIKKMVDSLDVKYSSLLTAEGVDTDKKLVIVISSNKGLCGAFHFNLFRHILRNIDIRKSDFITLGRKGALFVNRAGGTILADFSQSDQMETVSAVFRTALVAFLDGKYKEIVLVHNKFINTLRYDPLVKVILPVKIENVLGGIVKIRTEYIIEPSPETIIDALLRSFVEEEIRGAISESLAAEHSARMIAMKSATENAEDVIYNLTFLRNKLRQEKITYELLDMVTAKESVETV</sequence>
<dbReference type="CDD" id="cd12151">
    <property type="entry name" value="F1-ATPase_gamma"/>
    <property type="match status" value="1"/>
</dbReference>
<protein>
    <recommendedName>
        <fullName evidence="10">ATP synthase gamma chain</fullName>
    </recommendedName>
    <alternativeName>
        <fullName evidence="10">ATP synthase F1 sector gamma subunit</fullName>
    </alternativeName>
    <alternativeName>
        <fullName evidence="10">F-ATPase gamma subunit</fullName>
    </alternativeName>
</protein>
<dbReference type="GO" id="GO:0005524">
    <property type="term" value="F:ATP binding"/>
    <property type="evidence" value="ECO:0007669"/>
    <property type="project" value="UniProtKB-UniRule"/>
</dbReference>
<comment type="caution">
    <text evidence="11">The sequence shown here is derived from an EMBL/GenBank/DDBJ whole genome shotgun (WGS) entry which is preliminary data.</text>
</comment>
<dbReference type="GO" id="GO:0042777">
    <property type="term" value="P:proton motive force-driven plasma membrane ATP synthesis"/>
    <property type="evidence" value="ECO:0007669"/>
    <property type="project" value="UniProtKB-UniRule"/>
</dbReference>
<dbReference type="GO" id="GO:0046933">
    <property type="term" value="F:proton-transporting ATP synthase activity, rotational mechanism"/>
    <property type="evidence" value="ECO:0007669"/>
    <property type="project" value="UniProtKB-UniRule"/>
</dbReference>
<keyword evidence="9 10" id="KW-0066">ATP synthesis</keyword>
<evidence type="ECO:0000313" key="11">
    <source>
        <dbReference type="EMBL" id="OGK42804.1"/>
    </source>
</evidence>
<dbReference type="STRING" id="1802055.A3A74_01170"/>
<dbReference type="GO" id="GO:0005886">
    <property type="term" value="C:plasma membrane"/>
    <property type="evidence" value="ECO:0007669"/>
    <property type="project" value="UniProtKB-SubCell"/>
</dbReference>
<dbReference type="Pfam" id="PF00231">
    <property type="entry name" value="ATP-synt"/>
    <property type="match status" value="1"/>
</dbReference>
<name>A0A1F7IHF2_9BACT</name>
<dbReference type="InterPro" id="IPR000131">
    <property type="entry name" value="ATP_synth_F1_gsu"/>
</dbReference>
<keyword evidence="10" id="KW-1003">Cell membrane</keyword>
<comment type="function">
    <text evidence="1 10">Produces ATP from ADP in the presence of a proton gradient across the membrane. The gamma chain is believed to be important in regulating ATPase activity and the flow of protons through the CF(0) complex.</text>
</comment>